<comment type="caution">
    <text evidence="2">The sequence shown here is derived from an EMBL/GenBank/DDBJ whole genome shotgun (WGS) entry which is preliminary data.</text>
</comment>
<protein>
    <submittedName>
        <fullName evidence="2">Uncharacterized protein</fullName>
    </submittedName>
</protein>
<proteinExistence type="predicted"/>
<keyword evidence="1" id="KW-0732">Signal</keyword>
<feature type="chain" id="PRO_5015566785" evidence="1">
    <location>
        <begin position="22"/>
        <end position="107"/>
    </location>
</feature>
<evidence type="ECO:0000256" key="1">
    <source>
        <dbReference type="SAM" id="SignalP"/>
    </source>
</evidence>
<keyword evidence="3" id="KW-1185">Reference proteome</keyword>
<organism evidence="2 3">
    <name type="scientific">Nesterenkonia sandarakina</name>
    <dbReference type="NCBI Taxonomy" id="272918"/>
    <lineage>
        <taxon>Bacteria</taxon>
        <taxon>Bacillati</taxon>
        <taxon>Actinomycetota</taxon>
        <taxon>Actinomycetes</taxon>
        <taxon>Micrococcales</taxon>
        <taxon>Micrococcaceae</taxon>
        <taxon>Nesterenkonia</taxon>
    </lineage>
</organism>
<dbReference type="EMBL" id="PVTY01000024">
    <property type="protein sequence ID" value="PRZ12119.1"/>
    <property type="molecule type" value="Genomic_DNA"/>
</dbReference>
<feature type="signal peptide" evidence="1">
    <location>
        <begin position="1"/>
        <end position="21"/>
    </location>
</feature>
<sequence length="107" mass="11141">MAICLGAVGFTGVAAASAADASTVTQTYSKSQVNTWNYVFTGTTACSFFPNAYVAAVCAASGSANFKSAISYASMNNCELEIRVTPNPDSIYSFDKATNEYEAVNCG</sequence>
<name>A0A2T0YBK3_9MICC</name>
<accession>A0A2T0YBK3</accession>
<dbReference type="AlphaFoldDB" id="A0A2T0YBK3"/>
<evidence type="ECO:0000313" key="3">
    <source>
        <dbReference type="Proteomes" id="UP000238217"/>
    </source>
</evidence>
<dbReference type="Proteomes" id="UP000238217">
    <property type="component" value="Unassembled WGS sequence"/>
</dbReference>
<dbReference type="RefSeq" id="WP_106124014.1">
    <property type="nucleotide sequence ID" value="NZ_PVTY01000024.1"/>
</dbReference>
<gene>
    <name evidence="2" type="ORF">BCL67_12418</name>
</gene>
<evidence type="ECO:0000313" key="2">
    <source>
        <dbReference type="EMBL" id="PRZ12119.1"/>
    </source>
</evidence>
<reference evidence="2 3" key="1">
    <citation type="submission" date="2018-03" db="EMBL/GenBank/DDBJ databases">
        <title>Comparative analysis of microorganisms from saline springs in Andes Mountain Range, Colombia.</title>
        <authorList>
            <person name="Rubin E."/>
        </authorList>
    </citation>
    <scope>NUCLEOTIDE SEQUENCE [LARGE SCALE GENOMIC DNA]</scope>
    <source>
        <strain evidence="2 3">CG 35</strain>
    </source>
</reference>